<dbReference type="EMBL" id="CAXKWB010014959">
    <property type="protein sequence ID" value="CAL4112259.1"/>
    <property type="molecule type" value="Genomic_DNA"/>
</dbReference>
<dbReference type="AlphaFoldDB" id="A0AAV2R474"/>
<feature type="domain" description="C2H2-type" evidence="15">
    <location>
        <begin position="58"/>
        <end position="85"/>
    </location>
</feature>
<evidence type="ECO:0000256" key="9">
    <source>
        <dbReference type="ARBA" id="ARBA00023125"/>
    </source>
</evidence>
<dbReference type="Pfam" id="PF00096">
    <property type="entry name" value="zf-C2H2"/>
    <property type="match status" value="2"/>
</dbReference>
<keyword evidence="3" id="KW-0217">Developmental protein</keyword>
<comment type="subcellular location">
    <subcellularLocation>
        <location evidence="1">Nucleus</location>
    </subcellularLocation>
</comment>
<dbReference type="Pfam" id="PF13894">
    <property type="entry name" value="zf-C2H2_4"/>
    <property type="match status" value="1"/>
</dbReference>
<dbReference type="InterPro" id="IPR036236">
    <property type="entry name" value="Znf_C2H2_sf"/>
</dbReference>
<evidence type="ECO:0000313" key="17">
    <source>
        <dbReference type="Proteomes" id="UP001497623"/>
    </source>
</evidence>
<comment type="function">
    <text evidence="13">Krueppel is a gap class segmentation protein.</text>
</comment>
<evidence type="ECO:0000256" key="2">
    <source>
        <dbReference type="ARBA" id="ARBA00006991"/>
    </source>
</evidence>
<evidence type="ECO:0000256" key="4">
    <source>
        <dbReference type="ARBA" id="ARBA00022723"/>
    </source>
</evidence>
<keyword evidence="8" id="KW-0805">Transcription regulation</keyword>
<dbReference type="PROSITE" id="PS00028">
    <property type="entry name" value="ZINC_FINGER_C2H2_1"/>
    <property type="match status" value="4"/>
</dbReference>
<evidence type="ECO:0000256" key="11">
    <source>
        <dbReference type="ARBA" id="ARBA00023242"/>
    </source>
</evidence>
<dbReference type="GO" id="GO:0035282">
    <property type="term" value="P:segmentation"/>
    <property type="evidence" value="ECO:0007669"/>
    <property type="project" value="UniProtKB-KW"/>
</dbReference>
<feature type="domain" description="C2H2-type" evidence="15">
    <location>
        <begin position="126"/>
        <end position="153"/>
    </location>
</feature>
<dbReference type="FunFam" id="3.30.160.60:FF:001954">
    <property type="entry name" value="Zinc finger protein 787"/>
    <property type="match status" value="1"/>
</dbReference>
<keyword evidence="9" id="KW-0238">DNA-binding</keyword>
<accession>A0AAV2R474</accession>
<sequence>MYNPNVTKCEGNVDKDDERFCQEVKIRKNFHCQNRDYYTYNRSHFKIHLQPYNEEKTYRCNYCEDCFSNKENLLHHLKIHTEETPYQYIQQITKEKPYQCSLCGKHFTQKCSLLTHQRIHTGEKPYQCSHCDKCFTQKNSMLAHQRIHTGANLFHCSYCGKCFNKKYIMLTHQKTHTERKPYLGTSLNL</sequence>
<keyword evidence="5" id="KW-0677">Repeat</keyword>
<dbReference type="GO" id="GO:0008270">
    <property type="term" value="F:zinc ion binding"/>
    <property type="evidence" value="ECO:0007669"/>
    <property type="project" value="UniProtKB-KW"/>
</dbReference>
<keyword evidence="17" id="KW-1185">Reference proteome</keyword>
<evidence type="ECO:0000256" key="10">
    <source>
        <dbReference type="ARBA" id="ARBA00023163"/>
    </source>
</evidence>
<evidence type="ECO:0000256" key="1">
    <source>
        <dbReference type="ARBA" id="ARBA00004123"/>
    </source>
</evidence>
<dbReference type="FunFam" id="3.30.160.60:FF:000110">
    <property type="entry name" value="Zinc finger protein-like"/>
    <property type="match status" value="1"/>
</dbReference>
<organism evidence="16 17">
    <name type="scientific">Meganyctiphanes norvegica</name>
    <name type="common">Northern krill</name>
    <name type="synonym">Thysanopoda norvegica</name>
    <dbReference type="NCBI Taxonomy" id="48144"/>
    <lineage>
        <taxon>Eukaryota</taxon>
        <taxon>Metazoa</taxon>
        <taxon>Ecdysozoa</taxon>
        <taxon>Arthropoda</taxon>
        <taxon>Crustacea</taxon>
        <taxon>Multicrustacea</taxon>
        <taxon>Malacostraca</taxon>
        <taxon>Eumalacostraca</taxon>
        <taxon>Eucarida</taxon>
        <taxon>Euphausiacea</taxon>
        <taxon>Euphausiidae</taxon>
        <taxon>Meganyctiphanes</taxon>
    </lineage>
</organism>
<dbReference type="SMART" id="SM00355">
    <property type="entry name" value="ZnF_C2H2"/>
    <property type="match status" value="4"/>
</dbReference>
<dbReference type="Proteomes" id="UP001497623">
    <property type="component" value="Unassembled WGS sequence"/>
</dbReference>
<keyword evidence="3" id="KW-0302">Gap protein</keyword>
<evidence type="ECO:0000256" key="6">
    <source>
        <dbReference type="ARBA" id="ARBA00022771"/>
    </source>
</evidence>
<evidence type="ECO:0000259" key="15">
    <source>
        <dbReference type="PROSITE" id="PS50157"/>
    </source>
</evidence>
<proteinExistence type="inferred from homology"/>
<evidence type="ECO:0000256" key="5">
    <source>
        <dbReference type="ARBA" id="ARBA00022737"/>
    </source>
</evidence>
<feature type="domain" description="C2H2-type" evidence="15">
    <location>
        <begin position="154"/>
        <end position="181"/>
    </location>
</feature>
<evidence type="ECO:0000256" key="3">
    <source>
        <dbReference type="ARBA" id="ARBA00022492"/>
    </source>
</evidence>
<protein>
    <recommendedName>
        <fullName evidence="12">Protein krueppel</fullName>
    </recommendedName>
</protein>
<keyword evidence="6 14" id="KW-0863">Zinc-finger</keyword>
<dbReference type="GO" id="GO:0000977">
    <property type="term" value="F:RNA polymerase II transcription regulatory region sequence-specific DNA binding"/>
    <property type="evidence" value="ECO:0007669"/>
    <property type="project" value="TreeGrafter"/>
</dbReference>
<comment type="similarity">
    <text evidence="2">Belongs to the krueppel C2H2-type zinc-finger protein family.</text>
</comment>
<keyword evidence="10" id="KW-0804">Transcription</keyword>
<dbReference type="PROSITE" id="PS50157">
    <property type="entry name" value="ZINC_FINGER_C2H2_2"/>
    <property type="match status" value="4"/>
</dbReference>
<dbReference type="Gene3D" id="3.30.160.60">
    <property type="entry name" value="Classic Zinc Finger"/>
    <property type="match status" value="4"/>
</dbReference>
<evidence type="ECO:0000256" key="7">
    <source>
        <dbReference type="ARBA" id="ARBA00022833"/>
    </source>
</evidence>
<keyword evidence="4" id="KW-0479">Metal-binding</keyword>
<reference evidence="16 17" key="1">
    <citation type="submission" date="2024-05" db="EMBL/GenBank/DDBJ databases">
        <authorList>
            <person name="Wallberg A."/>
        </authorList>
    </citation>
    <scope>NUCLEOTIDE SEQUENCE [LARGE SCALE GENOMIC DNA]</scope>
</reference>
<evidence type="ECO:0000256" key="13">
    <source>
        <dbReference type="ARBA" id="ARBA00053345"/>
    </source>
</evidence>
<dbReference type="SUPFAM" id="SSF57667">
    <property type="entry name" value="beta-beta-alpha zinc fingers"/>
    <property type="match status" value="3"/>
</dbReference>
<keyword evidence="7" id="KW-0862">Zinc</keyword>
<dbReference type="InterPro" id="IPR013087">
    <property type="entry name" value="Znf_C2H2_type"/>
</dbReference>
<dbReference type="FunFam" id="3.30.160.60:FF:002716">
    <property type="entry name" value="Zinc finger protein 212"/>
    <property type="match status" value="1"/>
</dbReference>
<dbReference type="PANTHER" id="PTHR24381:SF390">
    <property type="entry name" value="ZINC FINGER PROTEIN 37 HOMOLOG"/>
    <property type="match status" value="1"/>
</dbReference>
<evidence type="ECO:0000256" key="8">
    <source>
        <dbReference type="ARBA" id="ARBA00023015"/>
    </source>
</evidence>
<evidence type="ECO:0000256" key="14">
    <source>
        <dbReference type="PROSITE-ProRule" id="PRU00042"/>
    </source>
</evidence>
<dbReference type="GO" id="GO:0005634">
    <property type="term" value="C:nucleus"/>
    <property type="evidence" value="ECO:0007669"/>
    <property type="project" value="UniProtKB-SubCell"/>
</dbReference>
<gene>
    <name evidence="16" type="ORF">MNOR_LOCUS19838</name>
</gene>
<evidence type="ECO:0000313" key="16">
    <source>
        <dbReference type="EMBL" id="CAL4112259.1"/>
    </source>
</evidence>
<keyword evidence="11" id="KW-0539">Nucleus</keyword>
<dbReference type="GO" id="GO:0000981">
    <property type="term" value="F:DNA-binding transcription factor activity, RNA polymerase II-specific"/>
    <property type="evidence" value="ECO:0007669"/>
    <property type="project" value="TreeGrafter"/>
</dbReference>
<evidence type="ECO:0000256" key="12">
    <source>
        <dbReference type="ARBA" id="ARBA00023843"/>
    </source>
</evidence>
<dbReference type="PANTHER" id="PTHR24381">
    <property type="entry name" value="ZINC FINGER PROTEIN"/>
    <property type="match status" value="1"/>
</dbReference>
<name>A0AAV2R474_MEGNR</name>
<comment type="caution">
    <text evidence="16">The sequence shown here is derived from an EMBL/GenBank/DDBJ whole genome shotgun (WGS) entry which is preliminary data.</text>
</comment>
<feature type="domain" description="C2H2-type" evidence="15">
    <location>
        <begin position="98"/>
        <end position="125"/>
    </location>
</feature>